<dbReference type="KEGG" id="htq:FRZ44_22350"/>
<comment type="cofactor">
    <cofactor evidence="1">
        <name>thiamine diphosphate</name>
        <dbReference type="ChEBI" id="CHEBI:58937"/>
    </cofactor>
</comment>
<dbReference type="InterPro" id="IPR011766">
    <property type="entry name" value="TPP_enzyme_TPP-bd"/>
</dbReference>
<feature type="domain" description="Thiamine pyrophosphate enzyme TPP-binding" evidence="6">
    <location>
        <begin position="379"/>
        <end position="525"/>
    </location>
</feature>
<keyword evidence="9" id="KW-1185">Reference proteome</keyword>
<gene>
    <name evidence="8" type="primary">aruI</name>
    <name evidence="8" type="ORF">FRZ44_22350</name>
</gene>
<dbReference type="InterPro" id="IPR029061">
    <property type="entry name" value="THDP-binding"/>
</dbReference>
<dbReference type="SUPFAM" id="SSF52467">
    <property type="entry name" value="DHS-like NAD/FAD-binding domain"/>
    <property type="match status" value="1"/>
</dbReference>
<keyword evidence="3 4" id="KW-0786">Thiamine pyrophosphate</keyword>
<evidence type="ECO:0000256" key="4">
    <source>
        <dbReference type="RuleBase" id="RU362132"/>
    </source>
</evidence>
<dbReference type="EMBL" id="CP042906">
    <property type="protein sequence ID" value="QEX16940.1"/>
    <property type="molecule type" value="Genomic_DNA"/>
</dbReference>
<dbReference type="FunFam" id="3.40.50.970:FF:000007">
    <property type="entry name" value="Acetolactate synthase"/>
    <property type="match status" value="1"/>
</dbReference>
<dbReference type="Proteomes" id="UP000326202">
    <property type="component" value="Chromosome"/>
</dbReference>
<dbReference type="PROSITE" id="PS00187">
    <property type="entry name" value="TPP_ENZYMES"/>
    <property type="match status" value="1"/>
</dbReference>
<dbReference type="GO" id="GO:0003984">
    <property type="term" value="F:acetolactate synthase activity"/>
    <property type="evidence" value="ECO:0007669"/>
    <property type="project" value="TreeGrafter"/>
</dbReference>
<dbReference type="SUPFAM" id="SSF52518">
    <property type="entry name" value="Thiamin diphosphate-binding fold (THDP-binding)"/>
    <property type="match status" value="2"/>
</dbReference>
<dbReference type="GO" id="GO:0009099">
    <property type="term" value="P:L-valine biosynthetic process"/>
    <property type="evidence" value="ECO:0007669"/>
    <property type="project" value="TreeGrafter"/>
</dbReference>
<dbReference type="PANTHER" id="PTHR18968">
    <property type="entry name" value="THIAMINE PYROPHOSPHATE ENZYMES"/>
    <property type="match status" value="1"/>
</dbReference>
<dbReference type="GO" id="GO:0000287">
    <property type="term" value="F:magnesium ion binding"/>
    <property type="evidence" value="ECO:0007669"/>
    <property type="project" value="InterPro"/>
</dbReference>
<dbReference type="InterPro" id="IPR012001">
    <property type="entry name" value="Thiamin_PyroP_enz_TPP-bd_dom"/>
</dbReference>
<evidence type="ECO:0000256" key="2">
    <source>
        <dbReference type="ARBA" id="ARBA00007812"/>
    </source>
</evidence>
<dbReference type="Pfam" id="PF02776">
    <property type="entry name" value="TPP_enzyme_N"/>
    <property type="match status" value="1"/>
</dbReference>
<evidence type="ECO:0000313" key="9">
    <source>
        <dbReference type="Proteomes" id="UP000326202"/>
    </source>
</evidence>
<dbReference type="Pfam" id="PF00205">
    <property type="entry name" value="TPP_enzyme_M"/>
    <property type="match status" value="1"/>
</dbReference>
<comment type="similarity">
    <text evidence="2 4">Belongs to the TPP enzyme family.</text>
</comment>
<reference evidence="8 9" key="1">
    <citation type="submission" date="2019-08" db="EMBL/GenBank/DDBJ databases">
        <title>Hyperibacter terrae gen. nov., sp. nov. and Hyperibacter viscosus sp. nov., two new members in the family Rhodospirillaceae isolated from the rhizosphere of Hypericum perforatum.</title>
        <authorList>
            <person name="Noviana Z."/>
        </authorList>
    </citation>
    <scope>NUCLEOTIDE SEQUENCE [LARGE SCALE GENOMIC DNA]</scope>
    <source>
        <strain evidence="8 9">R5913</strain>
    </source>
</reference>
<dbReference type="Gene3D" id="3.40.50.1220">
    <property type="entry name" value="TPP-binding domain"/>
    <property type="match status" value="1"/>
</dbReference>
<dbReference type="InterPro" id="IPR029035">
    <property type="entry name" value="DHS-like_NAD/FAD-binding_dom"/>
</dbReference>
<sequence length="533" mass="55817">MTTNMTCGQAAIALLEQYGVDTVFGIPGVHTLDFYRGLADSSIRHVGVRHEQGAGFMADGYARASGRPGVCCVITGPGVTNAATPIGQAFSDSVPVLMLSSVNGRDDLGRGRGRLHEITDQQATIAPLVSASHSLRAASELPLAMADAFDRFASQRPRPVHIEVPLDLLAAPAVRIETPGPARAKPAPSPDAVRAAAKLLREAKRPVMLVGGGTVDCAASVRRLAELTRSAVIVTVAAKGVLPDDHPLCVGATLLTDGTQALLASADVVLAVGTELAETDSWVDRLEIKGKLIRIDIDARTMARDYPAAVPILADAGPSLDAIAAELGGKGSAGHVPAEELARLRKENHAGLGKLQLKHGKVLDAIRAVLPEDGMIASDMTQIAYTANHYFPMTQPRCWFHPVGFGTLGYALPAAIGAKLARPESACVAMAGDAGFLFTVQELATAVELKLPIAILLWNNDALGQIAGDMVHRGIPEIAVKPRNPDFQMLGKAFGAHVAKPGSAAQLKKALTDAFAADGPTLIEVHQSSSWLD</sequence>
<evidence type="ECO:0000259" key="7">
    <source>
        <dbReference type="Pfam" id="PF02776"/>
    </source>
</evidence>
<dbReference type="NCBIfam" id="NF005712">
    <property type="entry name" value="PRK07524.1"/>
    <property type="match status" value="1"/>
</dbReference>
<evidence type="ECO:0000259" key="6">
    <source>
        <dbReference type="Pfam" id="PF02775"/>
    </source>
</evidence>
<dbReference type="InterPro" id="IPR012000">
    <property type="entry name" value="Thiamin_PyroP_enz_cen_dom"/>
</dbReference>
<dbReference type="Gene3D" id="3.40.50.970">
    <property type="match status" value="2"/>
</dbReference>
<dbReference type="GO" id="GO:0005948">
    <property type="term" value="C:acetolactate synthase complex"/>
    <property type="evidence" value="ECO:0007669"/>
    <property type="project" value="TreeGrafter"/>
</dbReference>
<dbReference type="InterPro" id="IPR000399">
    <property type="entry name" value="TPP-bd_CS"/>
</dbReference>
<evidence type="ECO:0000313" key="8">
    <source>
        <dbReference type="EMBL" id="QEX16940.1"/>
    </source>
</evidence>
<evidence type="ECO:0000256" key="3">
    <source>
        <dbReference type="ARBA" id="ARBA00023052"/>
    </source>
</evidence>
<dbReference type="CDD" id="cd00568">
    <property type="entry name" value="TPP_enzymes"/>
    <property type="match status" value="1"/>
</dbReference>
<evidence type="ECO:0000259" key="5">
    <source>
        <dbReference type="Pfam" id="PF00205"/>
    </source>
</evidence>
<dbReference type="CDD" id="cd07035">
    <property type="entry name" value="TPP_PYR_POX_like"/>
    <property type="match status" value="1"/>
</dbReference>
<dbReference type="OrthoDB" id="4494979at2"/>
<protein>
    <submittedName>
        <fullName evidence="8">Putative 2-ketoarginine decarboxylase AruI</fullName>
    </submittedName>
</protein>
<dbReference type="AlphaFoldDB" id="A0A5J6MKX7"/>
<dbReference type="GO" id="GO:0030976">
    <property type="term" value="F:thiamine pyrophosphate binding"/>
    <property type="evidence" value="ECO:0007669"/>
    <property type="project" value="InterPro"/>
</dbReference>
<dbReference type="InterPro" id="IPR045229">
    <property type="entry name" value="TPP_enz"/>
</dbReference>
<dbReference type="Pfam" id="PF02775">
    <property type="entry name" value="TPP_enzyme_C"/>
    <property type="match status" value="1"/>
</dbReference>
<dbReference type="PANTHER" id="PTHR18968:SF13">
    <property type="entry name" value="ACETOLACTATE SYNTHASE CATALYTIC SUBUNIT, MITOCHONDRIAL"/>
    <property type="match status" value="1"/>
</dbReference>
<organism evidence="8 9">
    <name type="scientific">Hypericibacter terrae</name>
    <dbReference type="NCBI Taxonomy" id="2602015"/>
    <lineage>
        <taxon>Bacteria</taxon>
        <taxon>Pseudomonadati</taxon>
        <taxon>Pseudomonadota</taxon>
        <taxon>Alphaproteobacteria</taxon>
        <taxon>Rhodospirillales</taxon>
        <taxon>Dongiaceae</taxon>
        <taxon>Hypericibacter</taxon>
    </lineage>
</organism>
<dbReference type="GO" id="GO:0009097">
    <property type="term" value="P:isoleucine biosynthetic process"/>
    <property type="evidence" value="ECO:0007669"/>
    <property type="project" value="TreeGrafter"/>
</dbReference>
<feature type="domain" description="Thiamine pyrophosphate enzyme central" evidence="5">
    <location>
        <begin position="193"/>
        <end position="323"/>
    </location>
</feature>
<dbReference type="GO" id="GO:0050660">
    <property type="term" value="F:flavin adenine dinucleotide binding"/>
    <property type="evidence" value="ECO:0007669"/>
    <property type="project" value="TreeGrafter"/>
</dbReference>
<feature type="domain" description="Thiamine pyrophosphate enzyme N-terminal TPP-binding" evidence="7">
    <location>
        <begin position="5"/>
        <end position="123"/>
    </location>
</feature>
<accession>A0A5J6MKX7</accession>
<name>A0A5J6MKX7_9PROT</name>
<evidence type="ECO:0000256" key="1">
    <source>
        <dbReference type="ARBA" id="ARBA00001964"/>
    </source>
</evidence>
<proteinExistence type="inferred from homology"/>
<dbReference type="RefSeq" id="WP_151177236.1">
    <property type="nucleotide sequence ID" value="NZ_CP042906.1"/>
</dbReference>